<comment type="caution">
    <text evidence="4">The sequence shown here is derived from an EMBL/GenBank/DDBJ whole genome shotgun (WGS) entry which is preliminary data.</text>
</comment>
<feature type="region of interest" description="Disordered" evidence="1">
    <location>
        <begin position="330"/>
        <end position="368"/>
    </location>
</feature>
<dbReference type="AlphaFoldDB" id="A0AAP2ZBK1"/>
<dbReference type="RefSeq" id="WP_342809852.1">
    <property type="nucleotide sequence ID" value="NZ_JAOPJZ010000018.1"/>
</dbReference>
<feature type="compositionally biased region" description="Basic and acidic residues" evidence="1">
    <location>
        <begin position="330"/>
        <end position="341"/>
    </location>
</feature>
<evidence type="ECO:0000256" key="1">
    <source>
        <dbReference type="SAM" id="MobiDB-lite"/>
    </source>
</evidence>
<evidence type="ECO:0000313" key="4">
    <source>
        <dbReference type="EMBL" id="MCU4753540.1"/>
    </source>
</evidence>
<keyword evidence="2" id="KW-0472">Membrane</keyword>
<feature type="domain" description="DUF7282" evidence="3">
    <location>
        <begin position="270"/>
        <end position="357"/>
    </location>
</feature>
<organism evidence="4 5">
    <name type="scientific">Natronosalvus hydrolyticus</name>
    <dbReference type="NCBI Taxonomy" id="2979988"/>
    <lineage>
        <taxon>Archaea</taxon>
        <taxon>Methanobacteriati</taxon>
        <taxon>Methanobacteriota</taxon>
        <taxon>Stenosarchaea group</taxon>
        <taxon>Halobacteria</taxon>
        <taxon>Halobacteriales</taxon>
        <taxon>Natrialbaceae</taxon>
        <taxon>Natronosalvus</taxon>
    </lineage>
</organism>
<keyword evidence="5" id="KW-1185">Reference proteome</keyword>
<sequence>MSPRVSFGTLKLVAVLVIVIAIVVAAGITVGQAPALFGVDDPPEASITFPDQTTDGNSVEIESVSLSDGGFIVLRDSTGTALVVSEYLEPGTHETLTIERATDGADLSGQLTAVVHQDTTDDGRYAYDATDGAEDRPYMDAGYPVSDSASVTLADRDPEAATDSFRVDSIDGPTSATTNETVTFEGEIRNPIGEDARQPVELRIDGEVRERQLLELDGNEDRTIGFDIDTDRLEPGDRTIGIYTRDDGALATLAIEYDIEPDLEVLERNDSAVTVNATLPEDGFLTVETDGQDVRGVTEELEAGEHENVTLEFEPDGDDTLFVVMYTGIPDDHDPTADDHGFPNAEPITVDGDPVRASVPEDDPLEVG</sequence>
<keyword evidence="2" id="KW-1133">Transmembrane helix</keyword>
<reference evidence="4 5" key="1">
    <citation type="submission" date="2022-09" db="EMBL/GenBank/DDBJ databases">
        <title>Enrichment on poylsaccharides allowed isolation of novel metabolic and taxonomic groups of Haloarchaea.</title>
        <authorList>
            <person name="Sorokin D.Y."/>
            <person name="Elcheninov A.G."/>
            <person name="Khizhniak T.V."/>
            <person name="Kolganova T.V."/>
            <person name="Kublanov I.V."/>
        </authorList>
    </citation>
    <scope>NUCLEOTIDE SEQUENCE [LARGE SCALE GENOMIC DNA]</scope>
    <source>
        <strain evidence="4 5">AArc-curdl1</strain>
    </source>
</reference>
<evidence type="ECO:0000256" key="2">
    <source>
        <dbReference type="SAM" id="Phobius"/>
    </source>
</evidence>
<dbReference type="Proteomes" id="UP001321047">
    <property type="component" value="Unassembled WGS sequence"/>
</dbReference>
<dbReference type="InterPro" id="IPR055706">
    <property type="entry name" value="Slg1/2_DUF7282"/>
</dbReference>
<feature type="domain" description="DUF7282" evidence="3">
    <location>
        <begin position="45"/>
        <end position="152"/>
    </location>
</feature>
<dbReference type="EMBL" id="JAOPJZ010000018">
    <property type="protein sequence ID" value="MCU4753540.1"/>
    <property type="molecule type" value="Genomic_DNA"/>
</dbReference>
<name>A0AAP2ZBK1_9EURY</name>
<keyword evidence="2" id="KW-0812">Transmembrane</keyword>
<protein>
    <submittedName>
        <fullName evidence="4">DUF4179 domain-containing protein</fullName>
    </submittedName>
</protein>
<gene>
    <name evidence="4" type="ORF">OB919_16375</name>
</gene>
<evidence type="ECO:0000259" key="3">
    <source>
        <dbReference type="Pfam" id="PF23951"/>
    </source>
</evidence>
<dbReference type="Pfam" id="PF23951">
    <property type="entry name" value="DUF7282"/>
    <property type="match status" value="2"/>
</dbReference>
<accession>A0AAP2ZBK1</accession>
<feature type="transmembrane region" description="Helical" evidence="2">
    <location>
        <begin position="12"/>
        <end position="37"/>
    </location>
</feature>
<proteinExistence type="predicted"/>
<evidence type="ECO:0000313" key="5">
    <source>
        <dbReference type="Proteomes" id="UP001321047"/>
    </source>
</evidence>